<keyword evidence="9" id="KW-1185">Reference proteome</keyword>
<comment type="caution">
    <text evidence="8">The sequence shown here is derived from an EMBL/GenBank/DDBJ whole genome shotgun (WGS) entry which is preliminary data.</text>
</comment>
<dbReference type="EC" id="2.3.2.27" evidence="2"/>
<dbReference type="SMART" id="SM00184">
    <property type="entry name" value="RING"/>
    <property type="match status" value="1"/>
</dbReference>
<proteinExistence type="predicted"/>
<reference evidence="8 9" key="1">
    <citation type="submission" date="2020-10" db="EMBL/GenBank/DDBJ databases">
        <title>Plant Genome Project.</title>
        <authorList>
            <person name="Zhang R.-G."/>
        </authorList>
    </citation>
    <scope>NUCLEOTIDE SEQUENCE [LARGE SCALE GENOMIC DNA]</scope>
    <source>
        <strain evidence="8">FAFU-HL-1</strain>
        <tissue evidence="8">Leaf</tissue>
    </source>
</reference>
<evidence type="ECO:0000313" key="9">
    <source>
        <dbReference type="Proteomes" id="UP000657918"/>
    </source>
</evidence>
<dbReference type="InterPro" id="IPR011016">
    <property type="entry name" value="Znf_RING-CH"/>
</dbReference>
<evidence type="ECO:0000256" key="3">
    <source>
        <dbReference type="ARBA" id="ARBA00022723"/>
    </source>
</evidence>
<dbReference type="GO" id="GO:0016567">
    <property type="term" value="P:protein ubiquitination"/>
    <property type="evidence" value="ECO:0007669"/>
    <property type="project" value="TreeGrafter"/>
</dbReference>
<keyword evidence="5" id="KW-0862">Zinc</keyword>
<dbReference type="FunFam" id="3.30.40.10:FF:000781">
    <property type="entry name" value="Uncharacterized protein"/>
    <property type="match status" value="1"/>
</dbReference>
<dbReference type="InterPro" id="IPR001841">
    <property type="entry name" value="Znf_RING"/>
</dbReference>
<evidence type="ECO:0000256" key="4">
    <source>
        <dbReference type="ARBA" id="ARBA00022771"/>
    </source>
</evidence>
<gene>
    <name evidence="8" type="ORF">SADUNF_Sadunf07G0092100</name>
</gene>
<dbReference type="Proteomes" id="UP000657918">
    <property type="component" value="Unassembled WGS sequence"/>
</dbReference>
<evidence type="ECO:0000256" key="6">
    <source>
        <dbReference type="PROSITE-ProRule" id="PRU00175"/>
    </source>
</evidence>
<evidence type="ECO:0000256" key="1">
    <source>
        <dbReference type="ARBA" id="ARBA00000900"/>
    </source>
</evidence>
<dbReference type="SMART" id="SM00744">
    <property type="entry name" value="RINGv"/>
    <property type="match status" value="1"/>
</dbReference>
<dbReference type="OrthoDB" id="850699at2759"/>
<evidence type="ECO:0000313" key="8">
    <source>
        <dbReference type="EMBL" id="KAF9678975.1"/>
    </source>
</evidence>
<sequence>METPVHYHFLVRLKPKTNKNSQPVNIDQPPTFPVNFLLYKRQVYSLHGEEFFATDRRPESRSLKTIHIPVGDSPCHHIDDFKEILTDMGILETKRSEILLEIATKAHGIDTSGGLFLLVIIRKTVYGSIRFLSEEDDIARAQRESMGVEARPIPATKSSIDALERVVFDVSASASDCAVCLEEISAGSEAIPMPCSHIYHSDCIVKWLQTSHSCPLCRYNMPFE</sequence>
<dbReference type="CDD" id="cd16454">
    <property type="entry name" value="RING-H2_PA-TM-RING"/>
    <property type="match status" value="1"/>
</dbReference>
<keyword evidence="4 6" id="KW-0863">Zinc-finger</keyword>
<dbReference type="EMBL" id="JADGMS010000007">
    <property type="protein sequence ID" value="KAF9678975.1"/>
    <property type="molecule type" value="Genomic_DNA"/>
</dbReference>
<feature type="domain" description="RING-type" evidence="7">
    <location>
        <begin position="177"/>
        <end position="218"/>
    </location>
</feature>
<dbReference type="InterPro" id="IPR013083">
    <property type="entry name" value="Znf_RING/FYVE/PHD"/>
</dbReference>
<dbReference type="PANTHER" id="PTHR15710">
    <property type="entry name" value="E3 UBIQUITIN-PROTEIN LIGASE PRAJA"/>
    <property type="match status" value="1"/>
</dbReference>
<dbReference type="Pfam" id="PF13639">
    <property type="entry name" value="zf-RING_2"/>
    <property type="match status" value="1"/>
</dbReference>
<dbReference type="Gene3D" id="3.30.40.10">
    <property type="entry name" value="Zinc/RING finger domain, C3HC4 (zinc finger)"/>
    <property type="match status" value="1"/>
</dbReference>
<comment type="catalytic activity">
    <reaction evidence="1">
        <text>S-ubiquitinyl-[E2 ubiquitin-conjugating enzyme]-L-cysteine + [acceptor protein]-L-lysine = [E2 ubiquitin-conjugating enzyme]-L-cysteine + N(6)-ubiquitinyl-[acceptor protein]-L-lysine.</text>
        <dbReference type="EC" id="2.3.2.27"/>
    </reaction>
</comment>
<organism evidence="8 9">
    <name type="scientific">Salix dunnii</name>
    <dbReference type="NCBI Taxonomy" id="1413687"/>
    <lineage>
        <taxon>Eukaryota</taxon>
        <taxon>Viridiplantae</taxon>
        <taxon>Streptophyta</taxon>
        <taxon>Embryophyta</taxon>
        <taxon>Tracheophyta</taxon>
        <taxon>Spermatophyta</taxon>
        <taxon>Magnoliopsida</taxon>
        <taxon>eudicotyledons</taxon>
        <taxon>Gunneridae</taxon>
        <taxon>Pentapetalae</taxon>
        <taxon>rosids</taxon>
        <taxon>fabids</taxon>
        <taxon>Malpighiales</taxon>
        <taxon>Salicaceae</taxon>
        <taxon>Saliceae</taxon>
        <taxon>Salix</taxon>
    </lineage>
</organism>
<dbReference type="GO" id="GO:0005737">
    <property type="term" value="C:cytoplasm"/>
    <property type="evidence" value="ECO:0007669"/>
    <property type="project" value="TreeGrafter"/>
</dbReference>
<accession>A0A835JWY0</accession>
<evidence type="ECO:0000259" key="7">
    <source>
        <dbReference type="PROSITE" id="PS50089"/>
    </source>
</evidence>
<evidence type="ECO:0000256" key="5">
    <source>
        <dbReference type="ARBA" id="ARBA00022833"/>
    </source>
</evidence>
<dbReference type="AlphaFoldDB" id="A0A835JWY0"/>
<dbReference type="PANTHER" id="PTHR15710:SF229">
    <property type="entry name" value="E3 UBIQUITIN-PROTEIN LIGASE RNF181-LIKE"/>
    <property type="match status" value="1"/>
</dbReference>
<keyword evidence="3" id="KW-0479">Metal-binding</keyword>
<dbReference type="GO" id="GO:0061630">
    <property type="term" value="F:ubiquitin protein ligase activity"/>
    <property type="evidence" value="ECO:0007669"/>
    <property type="project" value="UniProtKB-EC"/>
</dbReference>
<evidence type="ECO:0000256" key="2">
    <source>
        <dbReference type="ARBA" id="ARBA00012483"/>
    </source>
</evidence>
<dbReference type="SUPFAM" id="SSF57850">
    <property type="entry name" value="RING/U-box"/>
    <property type="match status" value="1"/>
</dbReference>
<name>A0A835JWY0_9ROSI</name>
<dbReference type="GO" id="GO:0008270">
    <property type="term" value="F:zinc ion binding"/>
    <property type="evidence" value="ECO:0007669"/>
    <property type="project" value="UniProtKB-KW"/>
</dbReference>
<protein>
    <recommendedName>
        <fullName evidence="2">RING-type E3 ubiquitin transferase</fullName>
        <ecNumber evidence="2">2.3.2.27</ecNumber>
    </recommendedName>
</protein>
<dbReference type="PROSITE" id="PS50089">
    <property type="entry name" value="ZF_RING_2"/>
    <property type="match status" value="1"/>
</dbReference>